<evidence type="ECO:0000256" key="4">
    <source>
        <dbReference type="ARBA" id="ARBA00012925"/>
    </source>
</evidence>
<evidence type="ECO:0000256" key="2">
    <source>
        <dbReference type="ARBA" id="ARBA00002904"/>
    </source>
</evidence>
<dbReference type="InterPro" id="IPR018338">
    <property type="entry name" value="Carbonic_anhydrase_a-class_CS"/>
</dbReference>
<reference evidence="12 13" key="1">
    <citation type="submission" date="2024-04" db="EMBL/GenBank/DDBJ databases">
        <title>Kosakonia calanthae sp. nov., a halophilic bacterium isolated from leaves of Calanthe tiplacata.</title>
        <authorList>
            <person name="Wu P."/>
        </authorList>
    </citation>
    <scope>NUCLEOTIDE SEQUENCE [LARGE SCALE GENOMIC DNA]</scope>
    <source>
        <strain evidence="12 13">BYX6</strain>
    </source>
</reference>
<dbReference type="EMBL" id="CP151800">
    <property type="protein sequence ID" value="WZV98764.1"/>
    <property type="molecule type" value="Genomic_DNA"/>
</dbReference>
<accession>A0ABZ3B6G7</accession>
<evidence type="ECO:0000256" key="9">
    <source>
        <dbReference type="ARBA" id="ARBA00048348"/>
    </source>
</evidence>
<dbReference type="PANTHER" id="PTHR18952">
    <property type="entry name" value="CARBONIC ANHYDRASE"/>
    <property type="match status" value="1"/>
</dbReference>
<keyword evidence="13" id="KW-1185">Reference proteome</keyword>
<dbReference type="PANTHER" id="PTHR18952:SF265">
    <property type="entry name" value="CARBONIC ANHYDRASE"/>
    <property type="match status" value="1"/>
</dbReference>
<keyword evidence="6 10" id="KW-0479">Metal-binding</keyword>
<feature type="chain" id="PRO_5044959438" description="Carbonic anhydrase" evidence="10">
    <location>
        <begin position="23"/>
        <end position="245"/>
    </location>
</feature>
<evidence type="ECO:0000313" key="12">
    <source>
        <dbReference type="EMBL" id="WZV98764.1"/>
    </source>
</evidence>
<keyword evidence="8 10" id="KW-0456">Lyase</keyword>
<comment type="similarity">
    <text evidence="3 10">Belongs to the alpha-carbonic anhydrase family.</text>
</comment>
<dbReference type="SUPFAM" id="SSF51069">
    <property type="entry name" value="Carbonic anhydrase"/>
    <property type="match status" value="1"/>
</dbReference>
<dbReference type="CDD" id="cd03124">
    <property type="entry name" value="alpha_CA_prokaryotic_like"/>
    <property type="match status" value="1"/>
</dbReference>
<evidence type="ECO:0000259" key="11">
    <source>
        <dbReference type="PROSITE" id="PS51144"/>
    </source>
</evidence>
<evidence type="ECO:0000256" key="3">
    <source>
        <dbReference type="ARBA" id="ARBA00010718"/>
    </source>
</evidence>
<evidence type="ECO:0000256" key="8">
    <source>
        <dbReference type="ARBA" id="ARBA00023239"/>
    </source>
</evidence>
<feature type="signal peptide" evidence="10">
    <location>
        <begin position="1"/>
        <end position="22"/>
    </location>
</feature>
<dbReference type="PROSITE" id="PS51144">
    <property type="entry name" value="ALPHA_CA_2"/>
    <property type="match status" value="1"/>
</dbReference>
<dbReference type="Proteomes" id="UP001466893">
    <property type="component" value="Chromosome"/>
</dbReference>
<keyword evidence="7 10" id="KW-0862">Zinc</keyword>
<evidence type="ECO:0000256" key="5">
    <source>
        <dbReference type="ARBA" id="ARBA00014628"/>
    </source>
</evidence>
<dbReference type="Gene3D" id="3.10.200.10">
    <property type="entry name" value="Alpha carbonic anhydrase"/>
    <property type="match status" value="1"/>
</dbReference>
<gene>
    <name evidence="12" type="ORF">AAEY27_02375</name>
</gene>
<keyword evidence="10" id="KW-0732">Signal</keyword>
<comment type="cofactor">
    <cofactor evidence="1 10">
        <name>Zn(2+)</name>
        <dbReference type="ChEBI" id="CHEBI:29105"/>
    </cofactor>
</comment>
<sequence>MKLHIAKTAIAMASLVPLLAWSAHWGYEGKGSPEHWGELSSEFITCQNGKNQSPINIDKTLTAHLTSFEYHYRESPALLLNNGHTIQASFLHNTNTLILDGETSHLQQFHFHAPSENTIHSQHYPLEMHLVHTFANGDIAVIAVMFELGAANQELAELWQKLPIKVESSEPIQHRIDLAALLPVDKSYWRFSGSLTTPPCSEGVTWLVMKHPLTISSEQLAQFTSVIHHNNNRPLQPLHGRLVVE</sequence>
<evidence type="ECO:0000256" key="7">
    <source>
        <dbReference type="ARBA" id="ARBA00022833"/>
    </source>
</evidence>
<comment type="function">
    <text evidence="2 10">Reversible hydration of carbon dioxide.</text>
</comment>
<dbReference type="PROSITE" id="PS00162">
    <property type="entry name" value="ALPHA_CA_1"/>
    <property type="match status" value="1"/>
</dbReference>
<feature type="domain" description="Alpha-carbonic anhydrase" evidence="11">
    <location>
        <begin position="23"/>
        <end position="245"/>
    </location>
</feature>
<evidence type="ECO:0000313" key="13">
    <source>
        <dbReference type="Proteomes" id="UP001466893"/>
    </source>
</evidence>
<evidence type="ECO:0000256" key="6">
    <source>
        <dbReference type="ARBA" id="ARBA00022723"/>
    </source>
</evidence>
<evidence type="ECO:0000256" key="10">
    <source>
        <dbReference type="RuleBase" id="RU367011"/>
    </source>
</evidence>
<evidence type="ECO:0000256" key="1">
    <source>
        <dbReference type="ARBA" id="ARBA00001947"/>
    </source>
</evidence>
<dbReference type="InterPro" id="IPR041891">
    <property type="entry name" value="Alpha_CA_prokaryot-like"/>
</dbReference>
<dbReference type="InterPro" id="IPR023561">
    <property type="entry name" value="Carbonic_anhydrase_a-class"/>
</dbReference>
<dbReference type="Pfam" id="PF00194">
    <property type="entry name" value="Carb_anhydrase"/>
    <property type="match status" value="1"/>
</dbReference>
<dbReference type="RefSeq" id="WP_342323333.1">
    <property type="nucleotide sequence ID" value="NZ_CP151800.1"/>
</dbReference>
<dbReference type="SMART" id="SM01057">
    <property type="entry name" value="Carb_anhydrase"/>
    <property type="match status" value="1"/>
</dbReference>
<proteinExistence type="inferred from homology"/>
<dbReference type="InterPro" id="IPR036398">
    <property type="entry name" value="CA_dom_sf"/>
</dbReference>
<protein>
    <recommendedName>
        <fullName evidence="5 10">Carbonic anhydrase</fullName>
        <ecNumber evidence="4 10">4.2.1.1</ecNumber>
    </recommendedName>
</protein>
<organism evidence="12 13">
    <name type="scientific">Kosakonia calanthes</name>
    <dbReference type="NCBI Taxonomy" id="3139408"/>
    <lineage>
        <taxon>Bacteria</taxon>
        <taxon>Pseudomonadati</taxon>
        <taxon>Pseudomonadota</taxon>
        <taxon>Gammaproteobacteria</taxon>
        <taxon>Enterobacterales</taxon>
        <taxon>Enterobacteriaceae</taxon>
        <taxon>Kosakonia</taxon>
    </lineage>
</organism>
<comment type="catalytic activity">
    <reaction evidence="9 10">
        <text>hydrogencarbonate + H(+) = CO2 + H2O</text>
        <dbReference type="Rhea" id="RHEA:10748"/>
        <dbReference type="ChEBI" id="CHEBI:15377"/>
        <dbReference type="ChEBI" id="CHEBI:15378"/>
        <dbReference type="ChEBI" id="CHEBI:16526"/>
        <dbReference type="ChEBI" id="CHEBI:17544"/>
        <dbReference type="EC" id="4.2.1.1"/>
    </reaction>
</comment>
<dbReference type="InterPro" id="IPR001148">
    <property type="entry name" value="CA_dom"/>
</dbReference>
<name>A0ABZ3B6G7_9ENTR</name>
<dbReference type="EC" id="4.2.1.1" evidence="4 10"/>